<accession>A0A316A709</accession>
<dbReference type="GO" id="GO:0016740">
    <property type="term" value="F:transferase activity"/>
    <property type="evidence" value="ECO:0007669"/>
    <property type="project" value="UniProtKB-KW"/>
</dbReference>
<dbReference type="PANTHER" id="PTHR43630">
    <property type="entry name" value="POLY-BETA-1,6-N-ACETYL-D-GLUCOSAMINE SYNTHASE"/>
    <property type="match status" value="1"/>
</dbReference>
<dbReference type="OrthoDB" id="9815923at2"/>
<dbReference type="Proteomes" id="UP000245469">
    <property type="component" value="Unassembled WGS sequence"/>
</dbReference>
<keyword evidence="2" id="KW-0808">Transferase</keyword>
<sequence>MASPSSPEAHLTLVLIDSAGPEALVRCAQQALRTGSEFSLVLVTANTSSVPAAVGRRARVVRSSTTELEAVAAQEASRSALVVLAPTSTAFSRGWTDEVRARAAMHSQAISVYGAYGRSVLVVPAEVTDTHGTRLTWIDAACLRLRGHATGGARRQTLGAVMIVKDEEDVLDECLTALKPFVDEVVVYDTGSSDRTVEIARSHGVKVIEGYWNDHFGDARNRALEHATCDWVLQIDADEVITGDIEALRRQLDTEVHDQVSLTIVSTNYRGGTTGMETQPARFFRRNLYRWTGALHEYPDALPGVTIRGMSPQHSAIRVLHSGYQQERTESRDKTSRNLALATKELMEASADDPARAVKLSNQGRSLMWAGKVDEALRVFEELRSTQGNPTSIVSGGRAAMEGLLGTNRLDEVEPWLKVMADNGESAGNLAFFRARRHLALNEHREALECMEDVKGGRGGTDTWGTPFDTTRIDVIEAAANVALGEPARAAELLVELVRTSPAAVPFDLLVRAVSLAGRPLEDAAVVASHEFIERTIREAAAQHPLLALAWFEALFTTHPEDPRPVVAGNVFAVRAGWRVALVWAMRALELGLSDVNALTTMAGDAAMPLHDRCMASALLAQYFSQAAMFDRFEQLTQEASSSTLDTLVVDLREIGVEVSSIGSESAVGS</sequence>
<organism evidence="2 3">
    <name type="scientific">Quadrisphaera granulorum</name>
    <dbReference type="NCBI Taxonomy" id="317664"/>
    <lineage>
        <taxon>Bacteria</taxon>
        <taxon>Bacillati</taxon>
        <taxon>Actinomycetota</taxon>
        <taxon>Actinomycetes</taxon>
        <taxon>Kineosporiales</taxon>
        <taxon>Kineosporiaceae</taxon>
        <taxon>Quadrisphaera</taxon>
    </lineage>
</organism>
<dbReference type="RefSeq" id="WP_109775299.1">
    <property type="nucleotide sequence ID" value="NZ_QGDQ01000019.1"/>
</dbReference>
<protein>
    <submittedName>
        <fullName evidence="2">Glycosyl transferase family 2</fullName>
    </submittedName>
</protein>
<evidence type="ECO:0000313" key="2">
    <source>
        <dbReference type="EMBL" id="PWJ52604.1"/>
    </source>
</evidence>
<feature type="domain" description="Glycosyltransferase 2-like" evidence="1">
    <location>
        <begin position="161"/>
        <end position="290"/>
    </location>
</feature>
<dbReference type="PANTHER" id="PTHR43630:SF2">
    <property type="entry name" value="GLYCOSYLTRANSFERASE"/>
    <property type="match status" value="1"/>
</dbReference>
<evidence type="ECO:0000313" key="3">
    <source>
        <dbReference type="Proteomes" id="UP000245469"/>
    </source>
</evidence>
<dbReference type="InterPro" id="IPR011990">
    <property type="entry name" value="TPR-like_helical_dom_sf"/>
</dbReference>
<comment type="caution">
    <text evidence="2">The sequence shown here is derived from an EMBL/GenBank/DDBJ whole genome shotgun (WGS) entry which is preliminary data.</text>
</comment>
<reference evidence="2 3" key="1">
    <citation type="submission" date="2018-03" db="EMBL/GenBank/DDBJ databases">
        <title>Genomic Encyclopedia of Archaeal and Bacterial Type Strains, Phase II (KMG-II): from individual species to whole genera.</title>
        <authorList>
            <person name="Goeker M."/>
        </authorList>
    </citation>
    <scope>NUCLEOTIDE SEQUENCE [LARGE SCALE GENOMIC DNA]</scope>
    <source>
        <strain evidence="2 3">DSM 44889</strain>
    </source>
</reference>
<dbReference type="SUPFAM" id="SSF53448">
    <property type="entry name" value="Nucleotide-diphospho-sugar transferases"/>
    <property type="match status" value="1"/>
</dbReference>
<keyword evidence="3" id="KW-1185">Reference proteome</keyword>
<dbReference type="SUPFAM" id="SSF48452">
    <property type="entry name" value="TPR-like"/>
    <property type="match status" value="1"/>
</dbReference>
<dbReference type="InterPro" id="IPR001173">
    <property type="entry name" value="Glyco_trans_2-like"/>
</dbReference>
<dbReference type="CDD" id="cd02511">
    <property type="entry name" value="Beta4Glucosyltransferase"/>
    <property type="match status" value="1"/>
</dbReference>
<dbReference type="EMBL" id="QGDQ01000019">
    <property type="protein sequence ID" value="PWJ52604.1"/>
    <property type="molecule type" value="Genomic_DNA"/>
</dbReference>
<gene>
    <name evidence="2" type="ORF">BXY45_11999</name>
</gene>
<dbReference type="Pfam" id="PF00535">
    <property type="entry name" value="Glycos_transf_2"/>
    <property type="match status" value="1"/>
</dbReference>
<name>A0A316A709_9ACTN</name>
<dbReference type="AlphaFoldDB" id="A0A316A709"/>
<dbReference type="InterPro" id="IPR029044">
    <property type="entry name" value="Nucleotide-diphossugar_trans"/>
</dbReference>
<dbReference type="Gene3D" id="3.90.550.10">
    <property type="entry name" value="Spore Coat Polysaccharide Biosynthesis Protein SpsA, Chain A"/>
    <property type="match status" value="1"/>
</dbReference>
<evidence type="ECO:0000259" key="1">
    <source>
        <dbReference type="Pfam" id="PF00535"/>
    </source>
</evidence>
<proteinExistence type="predicted"/>